<organism evidence="4 5">
    <name type="scientific">Bacteroides ovatus</name>
    <dbReference type="NCBI Taxonomy" id="28116"/>
    <lineage>
        <taxon>Bacteria</taxon>
        <taxon>Pseudomonadati</taxon>
        <taxon>Bacteroidota</taxon>
        <taxon>Bacteroidia</taxon>
        <taxon>Bacteroidales</taxon>
        <taxon>Bacteroidaceae</taxon>
        <taxon>Bacteroides</taxon>
    </lineage>
</organism>
<feature type="chain" id="PRO_5010339583" evidence="1">
    <location>
        <begin position="21"/>
        <end position="434"/>
    </location>
</feature>
<dbReference type="AlphaFoldDB" id="A0A1G6GC47"/>
<keyword evidence="1" id="KW-0732">Signal</keyword>
<dbReference type="EMBL" id="FMYE01000049">
    <property type="protein sequence ID" value="SDB78736.1"/>
    <property type="molecule type" value="Genomic_DNA"/>
</dbReference>
<dbReference type="Proteomes" id="UP000183670">
    <property type="component" value="Unassembled WGS sequence"/>
</dbReference>
<evidence type="ECO:0000259" key="2">
    <source>
        <dbReference type="Pfam" id="PF00754"/>
    </source>
</evidence>
<gene>
    <name evidence="4" type="ORF">SAMN05192581_10497</name>
</gene>
<dbReference type="Gene3D" id="2.60.120.260">
    <property type="entry name" value="Galactose-binding domain-like"/>
    <property type="match status" value="1"/>
</dbReference>
<dbReference type="InterPro" id="IPR032152">
    <property type="entry name" value="DUF4989"/>
</dbReference>
<dbReference type="PROSITE" id="PS51257">
    <property type="entry name" value="PROKAR_LIPOPROTEIN"/>
    <property type="match status" value="1"/>
</dbReference>
<dbReference type="Pfam" id="PF16379">
    <property type="entry name" value="DUF4989"/>
    <property type="match status" value="1"/>
</dbReference>
<reference evidence="4 5" key="1">
    <citation type="submission" date="2016-10" db="EMBL/GenBank/DDBJ databases">
        <authorList>
            <person name="de Groot N.N."/>
        </authorList>
    </citation>
    <scope>NUCLEOTIDE SEQUENCE [LARGE SCALE GENOMIC DNA]</scope>
    <source>
        <strain evidence="4 5">NLAE-zl-C500</strain>
    </source>
</reference>
<dbReference type="InterPro" id="IPR008979">
    <property type="entry name" value="Galactose-bd-like_sf"/>
</dbReference>
<evidence type="ECO:0000313" key="4">
    <source>
        <dbReference type="EMBL" id="SDB78736.1"/>
    </source>
</evidence>
<evidence type="ECO:0000256" key="1">
    <source>
        <dbReference type="SAM" id="SignalP"/>
    </source>
</evidence>
<feature type="signal peptide" evidence="1">
    <location>
        <begin position="1"/>
        <end position="20"/>
    </location>
</feature>
<dbReference type="InterPro" id="IPR000421">
    <property type="entry name" value="FA58C"/>
</dbReference>
<dbReference type="RefSeq" id="WP_008020610.1">
    <property type="nucleotide sequence ID" value="NZ_FMYE01000049.1"/>
</dbReference>
<protein>
    <submittedName>
        <fullName evidence="4">F5/8 type C domain-containing protein</fullName>
    </submittedName>
</protein>
<dbReference type="SUPFAM" id="SSF49785">
    <property type="entry name" value="Galactose-binding domain-like"/>
    <property type="match status" value="1"/>
</dbReference>
<evidence type="ECO:0000259" key="3">
    <source>
        <dbReference type="Pfam" id="PF16379"/>
    </source>
</evidence>
<dbReference type="Pfam" id="PF00754">
    <property type="entry name" value="F5_F8_type_C"/>
    <property type="match status" value="1"/>
</dbReference>
<evidence type="ECO:0000313" key="5">
    <source>
        <dbReference type="Proteomes" id="UP000183670"/>
    </source>
</evidence>
<proteinExistence type="predicted"/>
<feature type="domain" description="F5/8 type C" evidence="2">
    <location>
        <begin position="326"/>
        <end position="421"/>
    </location>
</feature>
<accession>A0A1G6GC47</accession>
<feature type="domain" description="DUF4989" evidence="3">
    <location>
        <begin position="22"/>
        <end position="298"/>
    </location>
</feature>
<name>A0A1G6GC47_BACOV</name>
<sequence length="434" mass="48893">MRILYRFFFLLAISSLTVLSGCREDEDLNLLTYPDNNFTLAADDEDGSEITVNATYNNDGILEFDKLVTFTFRFNASPEETIVTFEPMGENVELSDTKLIIPAGYTDANVTLNVKDMEAFQSNYDEATCNLGVKATVQGYKMPSTTLEAKALIKKAAYVATGFLEGKADSKTTFEHIYFNGEFKKTERNLYTFSVQLDRPARKDVKVKLTTEGLDDEYLKDITITPSEIVIPAGEKTTGDITWEITNDFLLRTSDDSSNTLNIMATFECEDPVFVQDEKRSSFTLNINKYIKGFEFVSYKRPSGWVEWSKQGWSVEVEDNGDIWQNDGGSALIDGTTNNYEGIASDGNISFTLDMGEERTINGVGFDYIYYSAPQNIQLSVSSDGNTWNYLGKVASADEDADYYKFIEPITARYVKCELLASWGCELYEVYVFK</sequence>